<dbReference type="Proteomes" id="UP001469553">
    <property type="component" value="Unassembled WGS sequence"/>
</dbReference>
<proteinExistence type="predicted"/>
<dbReference type="EMBL" id="JAHRIP010090083">
    <property type="protein sequence ID" value="MEQ2316753.1"/>
    <property type="molecule type" value="Genomic_DNA"/>
</dbReference>
<reference evidence="1 2" key="1">
    <citation type="submission" date="2021-06" db="EMBL/GenBank/DDBJ databases">
        <authorList>
            <person name="Palmer J.M."/>
        </authorList>
    </citation>
    <scope>NUCLEOTIDE SEQUENCE [LARGE SCALE GENOMIC DNA]</scope>
    <source>
        <strain evidence="1 2">AS_MEX2019</strain>
        <tissue evidence="1">Muscle</tissue>
    </source>
</reference>
<organism evidence="1 2">
    <name type="scientific">Ameca splendens</name>
    <dbReference type="NCBI Taxonomy" id="208324"/>
    <lineage>
        <taxon>Eukaryota</taxon>
        <taxon>Metazoa</taxon>
        <taxon>Chordata</taxon>
        <taxon>Craniata</taxon>
        <taxon>Vertebrata</taxon>
        <taxon>Euteleostomi</taxon>
        <taxon>Actinopterygii</taxon>
        <taxon>Neopterygii</taxon>
        <taxon>Teleostei</taxon>
        <taxon>Neoteleostei</taxon>
        <taxon>Acanthomorphata</taxon>
        <taxon>Ovalentaria</taxon>
        <taxon>Atherinomorphae</taxon>
        <taxon>Cyprinodontiformes</taxon>
        <taxon>Goodeidae</taxon>
        <taxon>Ameca</taxon>
    </lineage>
</organism>
<gene>
    <name evidence="1" type="ORF">AMECASPLE_035800</name>
</gene>
<protein>
    <submittedName>
        <fullName evidence="1">Uncharacterized protein</fullName>
    </submittedName>
</protein>
<sequence length="245" mass="25385">MGSWMNHLHTPILFLVLFRRGPKLSRPHTLFLSVRSLWRACLHFLFLSLRSARTHPLCMLGLGSSAADLHSLAKGPSSLCTDRLGSSGFRTAPLSSTVGSPGPATAHQISSLCTARLGSSGLRTGPPSSTVGSPDPAAGRQIISSYVVGLLSSYITGLLIAGSAGDGHWADRLNSGSAGDGFLASLLYSGSATNSLQAGHLNPCPPSEAPSAHSGQMFVLFLFCGRLGSALKGRGYVIPACVLSS</sequence>
<comment type="caution">
    <text evidence="1">The sequence shown here is derived from an EMBL/GenBank/DDBJ whole genome shotgun (WGS) entry which is preliminary data.</text>
</comment>
<evidence type="ECO:0000313" key="1">
    <source>
        <dbReference type="EMBL" id="MEQ2316753.1"/>
    </source>
</evidence>
<name>A0ABV1ADV9_9TELE</name>
<accession>A0ABV1ADV9</accession>
<evidence type="ECO:0000313" key="2">
    <source>
        <dbReference type="Proteomes" id="UP001469553"/>
    </source>
</evidence>
<keyword evidence="2" id="KW-1185">Reference proteome</keyword>